<evidence type="ECO:0000259" key="2">
    <source>
        <dbReference type="Pfam" id="PF00582"/>
    </source>
</evidence>
<dbReference type="Pfam" id="PF00582">
    <property type="entry name" value="Usp"/>
    <property type="match status" value="2"/>
</dbReference>
<evidence type="ECO:0000256" key="1">
    <source>
        <dbReference type="ARBA" id="ARBA00008791"/>
    </source>
</evidence>
<reference evidence="3 4" key="1">
    <citation type="submission" date="2020-10" db="EMBL/GenBank/DDBJ databases">
        <title>Connecting structure to function with the recovery of over 1000 high-quality activated sludge metagenome-assembled genomes encoding full-length rRNA genes using long-read sequencing.</title>
        <authorList>
            <person name="Singleton C.M."/>
            <person name="Petriglieri F."/>
            <person name="Kristensen J.M."/>
            <person name="Kirkegaard R.H."/>
            <person name="Michaelsen T.Y."/>
            <person name="Andersen M.H."/>
            <person name="Karst S.M."/>
            <person name="Dueholm M.S."/>
            <person name="Nielsen P.H."/>
            <person name="Albertsen M."/>
        </authorList>
    </citation>
    <scope>NUCLEOTIDE SEQUENCE [LARGE SCALE GENOMIC DNA]</scope>
    <source>
        <strain evidence="3">Lyne_18-Q3-R50-59_MAXAC.006</strain>
    </source>
</reference>
<evidence type="ECO:0000313" key="3">
    <source>
        <dbReference type="EMBL" id="MBK9297477.1"/>
    </source>
</evidence>
<sequence length="289" mass="29941">MNGTARIIVGVDHSEESLNALGFAVEEAALRRVELEVMWAWSDHTPRSHAFGGAGDGVDVQLSAQRQLEGLVESRVPEDLDVTIRAVVDKPDTALVDSAERAELLVVGTRGRGGLLGLRLGSVSVKVAGRAPCPVVVVRPTADGPEVNTEPRIVVGVDGSGSARNALRWALTEASVRNLPIVVVNGWMEPTVAATFPGMASPIDAIGRAASELIEAELEMTAQDAAGVTVRVQAVCASGASALVDESRGASLVVVGSKGQGGLSRVLLGSVAQQVMRHAECPVAVIPQS</sequence>
<organism evidence="3 4">
    <name type="scientific">Candidatus Neomicrothrix subdominans</name>
    <dbReference type="NCBI Taxonomy" id="2954438"/>
    <lineage>
        <taxon>Bacteria</taxon>
        <taxon>Bacillati</taxon>
        <taxon>Actinomycetota</taxon>
        <taxon>Acidimicrobiia</taxon>
        <taxon>Acidimicrobiales</taxon>
        <taxon>Microthrixaceae</taxon>
        <taxon>Candidatus Neomicrothrix</taxon>
    </lineage>
</organism>
<accession>A0A936TEW4</accession>
<dbReference type="PANTHER" id="PTHR46268">
    <property type="entry name" value="STRESS RESPONSE PROTEIN NHAX"/>
    <property type="match status" value="1"/>
</dbReference>
<dbReference type="CDD" id="cd00293">
    <property type="entry name" value="USP-like"/>
    <property type="match status" value="1"/>
</dbReference>
<protein>
    <submittedName>
        <fullName evidence="3">Universal stress protein</fullName>
    </submittedName>
</protein>
<dbReference type="AlphaFoldDB" id="A0A936TEW4"/>
<comment type="similarity">
    <text evidence="1">Belongs to the universal stress protein A family.</text>
</comment>
<gene>
    <name evidence="3" type="ORF">IPN02_11725</name>
</gene>
<name>A0A936TEW4_9ACTN</name>
<dbReference type="InterPro" id="IPR006015">
    <property type="entry name" value="Universal_stress_UspA"/>
</dbReference>
<dbReference type="Gene3D" id="3.40.50.620">
    <property type="entry name" value="HUPs"/>
    <property type="match status" value="2"/>
</dbReference>
<evidence type="ECO:0000313" key="4">
    <source>
        <dbReference type="Proteomes" id="UP000727993"/>
    </source>
</evidence>
<dbReference type="InterPro" id="IPR006016">
    <property type="entry name" value="UspA"/>
</dbReference>
<dbReference type="Proteomes" id="UP000727993">
    <property type="component" value="Unassembled WGS sequence"/>
</dbReference>
<comment type="caution">
    <text evidence="3">The sequence shown here is derived from an EMBL/GenBank/DDBJ whole genome shotgun (WGS) entry which is preliminary data.</text>
</comment>
<feature type="domain" description="UspA" evidence="2">
    <location>
        <begin position="152"/>
        <end position="287"/>
    </location>
</feature>
<dbReference type="EMBL" id="JADJZA010000007">
    <property type="protein sequence ID" value="MBK9297477.1"/>
    <property type="molecule type" value="Genomic_DNA"/>
</dbReference>
<dbReference type="PRINTS" id="PR01438">
    <property type="entry name" value="UNVRSLSTRESS"/>
</dbReference>
<dbReference type="SUPFAM" id="SSF52402">
    <property type="entry name" value="Adenine nucleotide alpha hydrolases-like"/>
    <property type="match status" value="2"/>
</dbReference>
<feature type="domain" description="UspA" evidence="2">
    <location>
        <begin position="6"/>
        <end position="139"/>
    </location>
</feature>
<dbReference type="PANTHER" id="PTHR46268:SF6">
    <property type="entry name" value="UNIVERSAL STRESS PROTEIN UP12"/>
    <property type="match status" value="1"/>
</dbReference>
<proteinExistence type="inferred from homology"/>
<dbReference type="InterPro" id="IPR014729">
    <property type="entry name" value="Rossmann-like_a/b/a_fold"/>
</dbReference>